<sequence length="80" mass="9361">MDPKHTGEVLKHLEKESEIMMDAYRNMSHELHKLQVEEEMLMRKFYEVMSAQGSSKKNKDGENIANGSEKEEDQALVRHQ</sequence>
<feature type="region of interest" description="Disordered" evidence="1">
    <location>
        <begin position="50"/>
        <end position="80"/>
    </location>
</feature>
<dbReference type="AlphaFoldDB" id="A0AAV3Q9I5"/>
<protein>
    <submittedName>
        <fullName evidence="2">Uncharacterized protein</fullName>
    </submittedName>
</protein>
<evidence type="ECO:0000313" key="3">
    <source>
        <dbReference type="Proteomes" id="UP001454036"/>
    </source>
</evidence>
<dbReference type="PANTHER" id="PTHR37718:SF2">
    <property type="entry name" value="OS03G0205150 PROTEIN"/>
    <property type="match status" value="1"/>
</dbReference>
<evidence type="ECO:0000256" key="1">
    <source>
        <dbReference type="SAM" id="MobiDB-lite"/>
    </source>
</evidence>
<gene>
    <name evidence="2" type="ORF">LIER_17229</name>
</gene>
<proteinExistence type="predicted"/>
<evidence type="ECO:0000313" key="2">
    <source>
        <dbReference type="EMBL" id="GAA0160744.1"/>
    </source>
</evidence>
<accession>A0AAV3Q9I5</accession>
<name>A0AAV3Q9I5_LITER</name>
<dbReference type="EMBL" id="BAABME010003981">
    <property type="protein sequence ID" value="GAA0160744.1"/>
    <property type="molecule type" value="Genomic_DNA"/>
</dbReference>
<dbReference type="Proteomes" id="UP001454036">
    <property type="component" value="Unassembled WGS sequence"/>
</dbReference>
<keyword evidence="3" id="KW-1185">Reference proteome</keyword>
<comment type="caution">
    <text evidence="2">The sequence shown here is derived from an EMBL/GenBank/DDBJ whole genome shotgun (WGS) entry which is preliminary data.</text>
</comment>
<organism evidence="2 3">
    <name type="scientific">Lithospermum erythrorhizon</name>
    <name type="common">Purple gromwell</name>
    <name type="synonym">Lithospermum officinale var. erythrorhizon</name>
    <dbReference type="NCBI Taxonomy" id="34254"/>
    <lineage>
        <taxon>Eukaryota</taxon>
        <taxon>Viridiplantae</taxon>
        <taxon>Streptophyta</taxon>
        <taxon>Embryophyta</taxon>
        <taxon>Tracheophyta</taxon>
        <taxon>Spermatophyta</taxon>
        <taxon>Magnoliopsida</taxon>
        <taxon>eudicotyledons</taxon>
        <taxon>Gunneridae</taxon>
        <taxon>Pentapetalae</taxon>
        <taxon>asterids</taxon>
        <taxon>lamiids</taxon>
        <taxon>Boraginales</taxon>
        <taxon>Boraginaceae</taxon>
        <taxon>Boraginoideae</taxon>
        <taxon>Lithospermeae</taxon>
        <taxon>Lithospermum</taxon>
    </lineage>
</organism>
<reference evidence="2 3" key="1">
    <citation type="submission" date="2024-01" db="EMBL/GenBank/DDBJ databases">
        <title>The complete chloroplast genome sequence of Lithospermum erythrorhizon: insights into the phylogenetic relationship among Boraginaceae species and the maternal lineages of purple gromwells.</title>
        <authorList>
            <person name="Okada T."/>
            <person name="Watanabe K."/>
        </authorList>
    </citation>
    <scope>NUCLEOTIDE SEQUENCE [LARGE SCALE GENOMIC DNA]</scope>
</reference>
<dbReference type="PANTHER" id="PTHR37718">
    <property type="entry name" value="BNAC03G61340D PROTEIN"/>
    <property type="match status" value="1"/>
</dbReference>